<dbReference type="PANTHER" id="PTHR47326:SF1">
    <property type="entry name" value="HTH PSQ-TYPE DOMAIN-CONTAINING PROTEIN"/>
    <property type="match status" value="1"/>
</dbReference>
<dbReference type="Proteomes" id="UP000681722">
    <property type="component" value="Unassembled WGS sequence"/>
</dbReference>
<dbReference type="PANTHER" id="PTHR47326">
    <property type="entry name" value="TRANSPOSABLE ELEMENT TC3 TRANSPOSASE-LIKE PROTEIN"/>
    <property type="match status" value="1"/>
</dbReference>
<evidence type="ECO:0000313" key="2">
    <source>
        <dbReference type="EMBL" id="CAF4493489.1"/>
    </source>
</evidence>
<dbReference type="Proteomes" id="UP000663829">
    <property type="component" value="Unassembled WGS sequence"/>
</dbReference>
<accession>A0A816BFA9</accession>
<dbReference type="InterPro" id="IPR036397">
    <property type="entry name" value="RNaseH_sf"/>
</dbReference>
<sequence length="148" mass="17153">MTIFKLNGHVDRHNSVYWATHNPNVIFEQTMQAEGLIVWAGIWSQGVIGPYFFENMVTGQSNVKMLNDYFYPFFCGVSDNECFFFMHDGAPAHYASNVRDWLAEKFPARWIGRRGALDSPDRAPNLTLADYFLWGYLKDIVFKRSIEP</sequence>
<dbReference type="GO" id="GO:0003676">
    <property type="term" value="F:nucleic acid binding"/>
    <property type="evidence" value="ECO:0007669"/>
    <property type="project" value="InterPro"/>
</dbReference>
<dbReference type="EMBL" id="CAJNOQ010037973">
    <property type="protein sequence ID" value="CAF1610644.1"/>
    <property type="molecule type" value="Genomic_DNA"/>
</dbReference>
<reference evidence="1" key="1">
    <citation type="submission" date="2021-02" db="EMBL/GenBank/DDBJ databases">
        <authorList>
            <person name="Nowell W R."/>
        </authorList>
    </citation>
    <scope>NUCLEOTIDE SEQUENCE</scope>
</reference>
<dbReference type="Gene3D" id="3.30.420.10">
    <property type="entry name" value="Ribonuclease H-like superfamily/Ribonuclease H"/>
    <property type="match status" value="1"/>
</dbReference>
<name>A0A816BFA9_9BILA</name>
<keyword evidence="3" id="KW-1185">Reference proteome</keyword>
<protein>
    <recommendedName>
        <fullName evidence="4">Transposase</fullName>
    </recommendedName>
</protein>
<evidence type="ECO:0008006" key="4">
    <source>
        <dbReference type="Google" id="ProtNLM"/>
    </source>
</evidence>
<proteinExistence type="predicted"/>
<evidence type="ECO:0000313" key="3">
    <source>
        <dbReference type="Proteomes" id="UP000663829"/>
    </source>
</evidence>
<evidence type="ECO:0000313" key="1">
    <source>
        <dbReference type="EMBL" id="CAF1610644.1"/>
    </source>
</evidence>
<dbReference type="OrthoDB" id="9986190at2759"/>
<dbReference type="EMBL" id="CAJOBC010104720">
    <property type="protein sequence ID" value="CAF4493489.1"/>
    <property type="molecule type" value="Genomic_DNA"/>
</dbReference>
<gene>
    <name evidence="1" type="ORF">GPM918_LOCUS43060</name>
    <name evidence="2" type="ORF">SRO942_LOCUS44454</name>
</gene>
<comment type="caution">
    <text evidence="1">The sequence shown here is derived from an EMBL/GenBank/DDBJ whole genome shotgun (WGS) entry which is preliminary data.</text>
</comment>
<organism evidence="1 3">
    <name type="scientific">Didymodactylos carnosus</name>
    <dbReference type="NCBI Taxonomy" id="1234261"/>
    <lineage>
        <taxon>Eukaryota</taxon>
        <taxon>Metazoa</taxon>
        <taxon>Spiralia</taxon>
        <taxon>Gnathifera</taxon>
        <taxon>Rotifera</taxon>
        <taxon>Eurotatoria</taxon>
        <taxon>Bdelloidea</taxon>
        <taxon>Philodinida</taxon>
        <taxon>Philodinidae</taxon>
        <taxon>Didymodactylos</taxon>
    </lineage>
</organism>
<dbReference type="AlphaFoldDB" id="A0A816BFA9"/>